<dbReference type="InterPro" id="IPR010065">
    <property type="entry name" value="AA_ABC_transptr_permease_3TM"/>
</dbReference>
<feature type="transmembrane region" description="Helical" evidence="9">
    <location>
        <begin position="96"/>
        <end position="118"/>
    </location>
</feature>
<feature type="transmembrane region" description="Helical" evidence="9">
    <location>
        <begin position="219"/>
        <end position="239"/>
    </location>
</feature>
<organism evidence="11">
    <name type="scientific">OCS116 cluster bacterium</name>
    <dbReference type="NCBI Taxonomy" id="2030921"/>
    <lineage>
        <taxon>Bacteria</taxon>
        <taxon>Pseudomonadati</taxon>
        <taxon>Pseudomonadota</taxon>
        <taxon>Alphaproteobacteria</taxon>
        <taxon>OCS116 cluster</taxon>
    </lineage>
</organism>
<name>A0A2A4Z109_9PROT</name>
<dbReference type="CDD" id="cd06261">
    <property type="entry name" value="TM_PBP2"/>
    <property type="match status" value="1"/>
</dbReference>
<feature type="transmembrane region" description="Helical" evidence="9">
    <location>
        <begin position="185"/>
        <end position="207"/>
    </location>
</feature>
<feature type="transmembrane region" description="Helical" evidence="9">
    <location>
        <begin position="364"/>
        <end position="388"/>
    </location>
</feature>
<dbReference type="GO" id="GO:0043190">
    <property type="term" value="C:ATP-binding cassette (ABC) transporter complex"/>
    <property type="evidence" value="ECO:0007669"/>
    <property type="project" value="InterPro"/>
</dbReference>
<dbReference type="InterPro" id="IPR000515">
    <property type="entry name" value="MetI-like"/>
</dbReference>
<dbReference type="EMBL" id="NVUS01000010">
    <property type="protein sequence ID" value="PCJ00707.1"/>
    <property type="molecule type" value="Genomic_DNA"/>
</dbReference>
<dbReference type="SUPFAM" id="SSF161098">
    <property type="entry name" value="MetI-like"/>
    <property type="match status" value="2"/>
</dbReference>
<dbReference type="GO" id="GO:0006865">
    <property type="term" value="P:amino acid transport"/>
    <property type="evidence" value="ECO:0007669"/>
    <property type="project" value="UniProtKB-KW"/>
</dbReference>
<reference key="1">
    <citation type="submission" date="2017-08" db="EMBL/GenBank/DDBJ databases">
        <title>A dynamic microbial community with high functional redundancy inhabits the cold, oxic subseafloor aquifer.</title>
        <authorList>
            <person name="Tully B.J."/>
            <person name="Wheat C.G."/>
            <person name="Glazer B.T."/>
            <person name="Huber J.A."/>
        </authorList>
    </citation>
    <scope>NUCLEOTIDE SEQUENCE [LARGE SCALE GENOMIC DNA]</scope>
</reference>
<feature type="transmembrane region" description="Helical" evidence="9">
    <location>
        <begin position="130"/>
        <end position="150"/>
    </location>
</feature>
<comment type="caution">
    <text evidence="11">The sequence shown here is derived from an EMBL/GenBank/DDBJ whole genome shotgun (WGS) entry which is preliminary data.</text>
</comment>
<keyword evidence="8 9" id="KW-0472">Membrane</keyword>
<keyword evidence="3 9" id="KW-0813">Transport</keyword>
<comment type="similarity">
    <text evidence="2">Belongs to the binding-protein-dependent transport system permease family. HisMQ subfamily.</text>
</comment>
<reference evidence="11" key="2">
    <citation type="journal article" date="2018" name="ISME J.">
        <title>A dynamic microbial community with high functional redundancy inhabits the cold, oxic subseafloor aquifer.</title>
        <authorList>
            <person name="Tully B.J."/>
            <person name="Wheat C.G."/>
            <person name="Glazer B.T."/>
            <person name="Huber J.A."/>
        </authorList>
    </citation>
    <scope>NUCLEOTIDE SEQUENCE</scope>
    <source>
        <strain evidence="11">NORP83</strain>
    </source>
</reference>
<dbReference type="InterPro" id="IPR035906">
    <property type="entry name" value="MetI-like_sf"/>
</dbReference>
<evidence type="ECO:0000256" key="5">
    <source>
        <dbReference type="ARBA" id="ARBA00022692"/>
    </source>
</evidence>
<comment type="subcellular location">
    <subcellularLocation>
        <location evidence="1">Cell inner membrane</location>
        <topology evidence="1">Multi-pass membrane protein</topology>
    </subcellularLocation>
    <subcellularLocation>
        <location evidence="9">Cell membrane</location>
        <topology evidence="9">Multi-pass membrane protein</topology>
    </subcellularLocation>
</comment>
<sequence>MSVSDVSEKAPSSLGAMWRDKKTRAIIMQIVAVIAVLLFFGWLVNNTVSNIENLGIKVGFDFLWNTASYDINQTLIDYTANDTHFRAGLVGLLNTLLVAVCGVILATILGFSAGVARLSNNFVLSRLMQVYVEAVRNVPVLLQILLWYGIILHSFPRVKAAEPIIEGVIATNRGLFLPQPLPQDGFGWVWIAFFAGIIGSFFFRRYAKKALDSTGKQLPVLWASLGLIIGLPIIVYFLMGQPLGVSMPELKGFNYKGGFAIKPEFLALWLALSIYTGAFIAEIVRAGILSVSHGQSEAAHALGIKPSLTMRLVVVPQALRVIIPPLISQYLNLTKNSSLAIAIGYMDIVATLGGISLNQSGRALEIMLIILSVYLFLSLSISGVMNIYNERVKLVER</sequence>
<dbReference type="PANTHER" id="PTHR30614">
    <property type="entry name" value="MEMBRANE COMPONENT OF AMINO ACID ABC TRANSPORTER"/>
    <property type="match status" value="1"/>
</dbReference>
<gene>
    <name evidence="11" type="ORF">COB13_08835</name>
</gene>
<feature type="transmembrane region" description="Helical" evidence="9">
    <location>
        <begin position="339"/>
        <end position="357"/>
    </location>
</feature>
<dbReference type="GO" id="GO:0022857">
    <property type="term" value="F:transmembrane transporter activity"/>
    <property type="evidence" value="ECO:0007669"/>
    <property type="project" value="InterPro"/>
</dbReference>
<keyword evidence="4" id="KW-1003">Cell membrane</keyword>
<keyword evidence="7 9" id="KW-1133">Transmembrane helix</keyword>
<evidence type="ECO:0000256" key="8">
    <source>
        <dbReference type="ARBA" id="ARBA00023136"/>
    </source>
</evidence>
<evidence type="ECO:0000256" key="3">
    <source>
        <dbReference type="ARBA" id="ARBA00022448"/>
    </source>
</evidence>
<dbReference type="Gene3D" id="1.10.3720.10">
    <property type="entry name" value="MetI-like"/>
    <property type="match status" value="1"/>
</dbReference>
<dbReference type="AlphaFoldDB" id="A0A2A4Z109"/>
<keyword evidence="5 9" id="KW-0812">Transmembrane</keyword>
<evidence type="ECO:0000256" key="4">
    <source>
        <dbReference type="ARBA" id="ARBA00022475"/>
    </source>
</evidence>
<evidence type="ECO:0000259" key="10">
    <source>
        <dbReference type="PROSITE" id="PS50928"/>
    </source>
</evidence>
<evidence type="ECO:0000256" key="6">
    <source>
        <dbReference type="ARBA" id="ARBA00022970"/>
    </source>
</evidence>
<dbReference type="PROSITE" id="PS50928">
    <property type="entry name" value="ABC_TM1"/>
    <property type="match status" value="1"/>
</dbReference>
<dbReference type="Pfam" id="PF00528">
    <property type="entry name" value="BPD_transp_1"/>
    <property type="match status" value="1"/>
</dbReference>
<evidence type="ECO:0000313" key="11">
    <source>
        <dbReference type="EMBL" id="PCJ00707.1"/>
    </source>
</evidence>
<dbReference type="PANTHER" id="PTHR30614:SF37">
    <property type="entry name" value="AMINO-ACID ABC TRANSPORTER PERMEASE PROTEIN YHDX-RELATED"/>
    <property type="match status" value="1"/>
</dbReference>
<feature type="transmembrane region" description="Helical" evidence="9">
    <location>
        <begin position="266"/>
        <end position="288"/>
    </location>
</feature>
<evidence type="ECO:0000256" key="2">
    <source>
        <dbReference type="ARBA" id="ARBA00010072"/>
    </source>
</evidence>
<evidence type="ECO:0000256" key="1">
    <source>
        <dbReference type="ARBA" id="ARBA00004429"/>
    </source>
</evidence>
<protein>
    <submittedName>
        <fullName evidence="11">Amino acid ABC transporter permease</fullName>
    </submittedName>
</protein>
<dbReference type="InterPro" id="IPR043429">
    <property type="entry name" value="ArtM/GltK/GlnP/TcyL/YhdX-like"/>
</dbReference>
<dbReference type="NCBIfam" id="TIGR01726">
    <property type="entry name" value="HEQRo_perm_3TM"/>
    <property type="match status" value="1"/>
</dbReference>
<accession>A0A2A4Z109</accession>
<feature type="domain" description="ABC transmembrane type-1" evidence="10">
    <location>
        <begin position="92"/>
        <end position="385"/>
    </location>
</feature>
<evidence type="ECO:0000256" key="7">
    <source>
        <dbReference type="ARBA" id="ARBA00022989"/>
    </source>
</evidence>
<keyword evidence="6" id="KW-0029">Amino-acid transport</keyword>
<feature type="transmembrane region" description="Helical" evidence="9">
    <location>
        <begin position="25"/>
        <end position="44"/>
    </location>
</feature>
<proteinExistence type="inferred from homology"/>
<evidence type="ECO:0000256" key="9">
    <source>
        <dbReference type="RuleBase" id="RU363032"/>
    </source>
</evidence>